<dbReference type="InterPro" id="IPR022300">
    <property type="entry name" value="PPK2-rel_1"/>
</dbReference>
<evidence type="ECO:0000256" key="1">
    <source>
        <dbReference type="ARBA" id="ARBA00009924"/>
    </source>
</evidence>
<dbReference type="InterPro" id="IPR016898">
    <property type="entry name" value="Polyphosphate_phosphotransfera"/>
</dbReference>
<protein>
    <submittedName>
        <fullName evidence="5">PPK2 family polyphosphate:nucleotide phosphotransferase</fullName>
    </submittedName>
</protein>
<name>A0A7W8ILG5_9BACT</name>
<dbReference type="AlphaFoldDB" id="A0A7W8ILG5"/>
<dbReference type="InterPro" id="IPR022488">
    <property type="entry name" value="PPK2-related"/>
</dbReference>
<dbReference type="NCBIfam" id="TIGR03709">
    <property type="entry name" value="PPK2_rel_1"/>
    <property type="match status" value="1"/>
</dbReference>
<dbReference type="Proteomes" id="UP000568106">
    <property type="component" value="Unassembled WGS sequence"/>
</dbReference>
<evidence type="ECO:0000259" key="4">
    <source>
        <dbReference type="Pfam" id="PF03976"/>
    </source>
</evidence>
<accession>A0A7W8ILG5</accession>
<dbReference type="PANTHER" id="PTHR34383">
    <property type="entry name" value="POLYPHOSPHATE:AMP PHOSPHOTRANSFERASE-RELATED"/>
    <property type="match status" value="1"/>
</dbReference>
<dbReference type="PANTHER" id="PTHR34383:SF3">
    <property type="entry name" value="POLYPHOSPHATE:AMP PHOSPHOTRANSFERASE"/>
    <property type="match status" value="1"/>
</dbReference>
<dbReference type="GO" id="GO:0006797">
    <property type="term" value="P:polyphosphate metabolic process"/>
    <property type="evidence" value="ECO:0007669"/>
    <property type="project" value="InterPro"/>
</dbReference>
<keyword evidence="3" id="KW-0418">Kinase</keyword>
<comment type="similarity">
    <text evidence="1">Belongs to the polyphosphate kinase 2 (PPK2) family. Class I subfamily.</text>
</comment>
<keyword evidence="2" id="KW-0808">Transferase</keyword>
<evidence type="ECO:0000313" key="5">
    <source>
        <dbReference type="EMBL" id="MBB5318338.1"/>
    </source>
</evidence>
<sequence length="268" mass="30707">MKIKSPYLIKPNAHIRLAKKSTSDTGSYKSEEAAAAVLAKHRTQLAALQDVFYASQTKALLIVLQGMDTAGKDGTISHIFSGINPQGCDVASFKVPTPLEARHDFLWRAHAQVPPRGMINIFNRSHYEDVLSPRVHKLITDKVMSRRLDDINEFESMLFDNDVLILKFYLHISHDEQTRRLQSRIDDKQKHWKLSEADLHERKFWPQYIEAYDRILSTTSPRHAPWFVIPADHKWYRNIAISAILVDALQSLKLKFPAPTLDASTIKL</sequence>
<dbReference type="InterPro" id="IPR027417">
    <property type="entry name" value="P-loop_NTPase"/>
</dbReference>
<gene>
    <name evidence="5" type="ORF">HDF09_003035</name>
</gene>
<evidence type="ECO:0000256" key="2">
    <source>
        <dbReference type="ARBA" id="ARBA00022679"/>
    </source>
</evidence>
<organism evidence="5 6">
    <name type="scientific">Tunturiibacter empetritectus</name>
    <dbReference type="NCBI Taxonomy" id="3069691"/>
    <lineage>
        <taxon>Bacteria</taxon>
        <taxon>Pseudomonadati</taxon>
        <taxon>Acidobacteriota</taxon>
        <taxon>Terriglobia</taxon>
        <taxon>Terriglobales</taxon>
        <taxon>Acidobacteriaceae</taxon>
        <taxon>Tunturiibacter</taxon>
    </lineage>
</organism>
<dbReference type="GO" id="GO:0008976">
    <property type="term" value="F:polyphosphate kinase activity"/>
    <property type="evidence" value="ECO:0007669"/>
    <property type="project" value="InterPro"/>
</dbReference>
<dbReference type="PIRSF" id="PIRSF028756">
    <property type="entry name" value="PPK2_prd"/>
    <property type="match status" value="1"/>
</dbReference>
<feature type="domain" description="Polyphosphate kinase-2-related" evidence="4">
    <location>
        <begin position="30"/>
        <end position="253"/>
    </location>
</feature>
<dbReference type="Gene3D" id="3.40.50.300">
    <property type="entry name" value="P-loop containing nucleotide triphosphate hydrolases"/>
    <property type="match status" value="1"/>
</dbReference>
<reference evidence="5" key="1">
    <citation type="submission" date="2020-08" db="EMBL/GenBank/DDBJ databases">
        <title>Genomic Encyclopedia of Type Strains, Phase IV (KMG-V): Genome sequencing to study the core and pangenomes of soil and plant-associated prokaryotes.</title>
        <authorList>
            <person name="Whitman W."/>
        </authorList>
    </citation>
    <scope>NUCLEOTIDE SEQUENCE [LARGE SCALE GENOMIC DNA]</scope>
    <source>
        <strain evidence="5">M8UP27</strain>
    </source>
</reference>
<evidence type="ECO:0000313" key="6">
    <source>
        <dbReference type="Proteomes" id="UP000568106"/>
    </source>
</evidence>
<evidence type="ECO:0000256" key="3">
    <source>
        <dbReference type="ARBA" id="ARBA00022777"/>
    </source>
</evidence>
<proteinExistence type="inferred from homology"/>
<dbReference type="EMBL" id="JACHDY010000004">
    <property type="protein sequence ID" value="MBB5318338.1"/>
    <property type="molecule type" value="Genomic_DNA"/>
</dbReference>
<dbReference type="Pfam" id="PF03976">
    <property type="entry name" value="PPK2"/>
    <property type="match status" value="1"/>
</dbReference>
<keyword evidence="6" id="KW-1185">Reference proteome</keyword>
<comment type="caution">
    <text evidence="5">The sequence shown here is derived from an EMBL/GenBank/DDBJ whole genome shotgun (WGS) entry which is preliminary data.</text>
</comment>
<dbReference type="SUPFAM" id="SSF52540">
    <property type="entry name" value="P-loop containing nucleoside triphosphate hydrolases"/>
    <property type="match status" value="1"/>
</dbReference>